<dbReference type="Proteomes" id="UP001175271">
    <property type="component" value="Unassembled WGS sequence"/>
</dbReference>
<keyword evidence="2" id="KW-1185">Reference proteome</keyword>
<dbReference type="AlphaFoldDB" id="A0AA39M0B1"/>
<gene>
    <name evidence="1" type="ORF">QR680_012306</name>
</gene>
<organism evidence="1 2">
    <name type="scientific">Steinernema hermaphroditum</name>
    <dbReference type="NCBI Taxonomy" id="289476"/>
    <lineage>
        <taxon>Eukaryota</taxon>
        <taxon>Metazoa</taxon>
        <taxon>Ecdysozoa</taxon>
        <taxon>Nematoda</taxon>
        <taxon>Chromadorea</taxon>
        <taxon>Rhabditida</taxon>
        <taxon>Tylenchina</taxon>
        <taxon>Panagrolaimomorpha</taxon>
        <taxon>Strongyloidoidea</taxon>
        <taxon>Steinernematidae</taxon>
        <taxon>Steinernema</taxon>
    </lineage>
</organism>
<sequence>MTSIGLPSLTISRSGVRHRRFQQKRKARLRAFLPYMAFLDSTIAALTPYAKKDEKMGLFYANLSGLSNNAALLTKNEESEEYYERILADISPDYKEKRDSSLSTIHKKNNKKIARLRRFRAKEQGQLAFVNELENVFCSHLPLLRERRDSTIERIVEDWFSLQKEHLPDKQLPSTPMERNNTAFKAFLLQQQENQALEEEVKTFEEILNGKLQALRCPSCDILERSVFILVRLVRKRRQY</sequence>
<evidence type="ECO:0000313" key="1">
    <source>
        <dbReference type="EMBL" id="KAK0416132.1"/>
    </source>
</evidence>
<evidence type="ECO:0000313" key="2">
    <source>
        <dbReference type="Proteomes" id="UP001175271"/>
    </source>
</evidence>
<proteinExistence type="predicted"/>
<protein>
    <submittedName>
        <fullName evidence="1">Uncharacterized protein</fullName>
    </submittedName>
</protein>
<dbReference type="EMBL" id="JAUCMV010000002">
    <property type="protein sequence ID" value="KAK0416132.1"/>
    <property type="molecule type" value="Genomic_DNA"/>
</dbReference>
<reference evidence="1" key="1">
    <citation type="submission" date="2023-06" db="EMBL/GenBank/DDBJ databases">
        <title>Genomic analysis of the entomopathogenic nematode Steinernema hermaphroditum.</title>
        <authorList>
            <person name="Schwarz E.M."/>
            <person name="Heppert J.K."/>
            <person name="Baniya A."/>
            <person name="Schwartz H.T."/>
            <person name="Tan C.-H."/>
            <person name="Antoshechkin I."/>
            <person name="Sternberg P.W."/>
            <person name="Goodrich-Blair H."/>
            <person name="Dillman A.R."/>
        </authorList>
    </citation>
    <scope>NUCLEOTIDE SEQUENCE</scope>
    <source>
        <strain evidence="1">PS9179</strain>
        <tissue evidence="1">Whole animal</tissue>
    </source>
</reference>
<accession>A0AA39M0B1</accession>
<name>A0AA39M0B1_9BILA</name>
<comment type="caution">
    <text evidence="1">The sequence shown here is derived from an EMBL/GenBank/DDBJ whole genome shotgun (WGS) entry which is preliminary data.</text>
</comment>